<comment type="caution">
    <text evidence="3">The sequence shown here is derived from an EMBL/GenBank/DDBJ whole genome shotgun (WGS) entry which is preliminary data.</text>
</comment>
<feature type="region of interest" description="Disordered" evidence="1">
    <location>
        <begin position="1"/>
        <end position="99"/>
    </location>
</feature>
<dbReference type="AlphaFoldDB" id="A0A6A1VY70"/>
<protein>
    <submittedName>
        <fullName evidence="3">Sorting nexin 2B</fullName>
    </submittedName>
</protein>
<dbReference type="Proteomes" id="UP000516437">
    <property type="component" value="Chromosome 3"/>
</dbReference>
<dbReference type="GO" id="GO:0035091">
    <property type="term" value="F:phosphatidylinositol binding"/>
    <property type="evidence" value="ECO:0007669"/>
    <property type="project" value="InterPro"/>
</dbReference>
<name>A0A6A1VY70_9ROSI</name>
<dbReference type="PROSITE" id="PS50195">
    <property type="entry name" value="PX"/>
    <property type="match status" value="1"/>
</dbReference>
<gene>
    <name evidence="3" type="ORF">CJ030_MR3G012246</name>
</gene>
<dbReference type="OrthoDB" id="271164at2759"/>
<dbReference type="InterPro" id="IPR036871">
    <property type="entry name" value="PX_dom_sf"/>
</dbReference>
<dbReference type="GO" id="GO:0005768">
    <property type="term" value="C:endosome"/>
    <property type="evidence" value="ECO:0007669"/>
    <property type="project" value="UniProtKB-ARBA"/>
</dbReference>
<feature type="compositionally biased region" description="Low complexity" evidence="1">
    <location>
        <begin position="89"/>
        <end position="99"/>
    </location>
</feature>
<dbReference type="EMBL" id="RXIC02000021">
    <property type="protein sequence ID" value="KAB1217673.1"/>
    <property type="molecule type" value="Genomic_DNA"/>
</dbReference>
<keyword evidence="4" id="KW-1185">Reference proteome</keyword>
<accession>A0A6A1VY70</accession>
<evidence type="ECO:0000313" key="3">
    <source>
        <dbReference type="EMBL" id="KAB1217673.1"/>
    </source>
</evidence>
<feature type="compositionally biased region" description="Basic and acidic residues" evidence="1">
    <location>
        <begin position="8"/>
        <end position="17"/>
    </location>
</feature>
<dbReference type="PANTHER" id="PTHR46757">
    <property type="entry name" value="SORTING NEXIN-RELATED"/>
    <property type="match status" value="1"/>
</dbReference>
<evidence type="ECO:0000259" key="2">
    <source>
        <dbReference type="PROSITE" id="PS50195"/>
    </source>
</evidence>
<evidence type="ECO:0000313" key="4">
    <source>
        <dbReference type="Proteomes" id="UP000516437"/>
    </source>
</evidence>
<organism evidence="3 4">
    <name type="scientific">Morella rubra</name>
    <name type="common">Chinese bayberry</name>
    <dbReference type="NCBI Taxonomy" id="262757"/>
    <lineage>
        <taxon>Eukaryota</taxon>
        <taxon>Viridiplantae</taxon>
        <taxon>Streptophyta</taxon>
        <taxon>Embryophyta</taxon>
        <taxon>Tracheophyta</taxon>
        <taxon>Spermatophyta</taxon>
        <taxon>Magnoliopsida</taxon>
        <taxon>eudicotyledons</taxon>
        <taxon>Gunneridae</taxon>
        <taxon>Pentapetalae</taxon>
        <taxon>rosids</taxon>
        <taxon>fabids</taxon>
        <taxon>Fagales</taxon>
        <taxon>Myricaceae</taxon>
        <taxon>Morella</taxon>
    </lineage>
</organism>
<dbReference type="InterPro" id="IPR044279">
    <property type="entry name" value="SNX2A/B"/>
</dbReference>
<evidence type="ECO:0000256" key="1">
    <source>
        <dbReference type="SAM" id="MobiDB-lite"/>
    </source>
</evidence>
<dbReference type="SUPFAM" id="SSF64268">
    <property type="entry name" value="PX domain"/>
    <property type="match status" value="1"/>
</dbReference>
<dbReference type="PANTHER" id="PTHR46757:SF2">
    <property type="entry name" value="OS05G0346100 PROTEIN"/>
    <property type="match status" value="1"/>
</dbReference>
<proteinExistence type="predicted"/>
<feature type="compositionally biased region" description="Polar residues" evidence="1">
    <location>
        <begin position="52"/>
        <end position="63"/>
    </location>
</feature>
<dbReference type="Gene3D" id="3.30.1520.10">
    <property type="entry name" value="Phox-like domain"/>
    <property type="match status" value="1"/>
</dbReference>
<reference evidence="3 4" key="1">
    <citation type="journal article" date="2019" name="Plant Biotechnol. J.">
        <title>The red bayberry genome and genetic basis of sex determination.</title>
        <authorList>
            <person name="Jia H.M."/>
            <person name="Jia H.J."/>
            <person name="Cai Q.L."/>
            <person name="Wang Y."/>
            <person name="Zhao H.B."/>
            <person name="Yang W.F."/>
            <person name="Wang G.Y."/>
            <person name="Li Y.H."/>
            <person name="Zhan D.L."/>
            <person name="Shen Y.T."/>
            <person name="Niu Q.F."/>
            <person name="Chang L."/>
            <person name="Qiu J."/>
            <person name="Zhao L."/>
            <person name="Xie H.B."/>
            <person name="Fu W.Y."/>
            <person name="Jin J."/>
            <person name="Li X.W."/>
            <person name="Jiao Y."/>
            <person name="Zhou C.C."/>
            <person name="Tu T."/>
            <person name="Chai C.Y."/>
            <person name="Gao J.L."/>
            <person name="Fan L.J."/>
            <person name="van de Weg E."/>
            <person name="Wang J.Y."/>
            <person name="Gao Z.S."/>
        </authorList>
    </citation>
    <scope>NUCLEOTIDE SEQUENCE [LARGE SCALE GENOMIC DNA]</scope>
    <source>
        <tissue evidence="3">Leaves</tissue>
    </source>
</reference>
<feature type="domain" description="PX" evidence="2">
    <location>
        <begin position="107"/>
        <end position="180"/>
    </location>
</feature>
<dbReference type="InterPro" id="IPR001683">
    <property type="entry name" value="PX_dom"/>
</dbReference>
<sequence length="180" mass="20107">MMGYEQSDDLHESREAMESLVLGEPFNGRAFSGGTETDHHDPLLLSSSSSSVDRQNPNPSFNTFLDPPSYAEAIFTSFDSSSNGHESPRPTSTSNPRSSDYIYITVADPQKEEELSNSLVPGGTTYFTYLITTRTNLPEYGGPGSEFSVRRRFRDVVTLADRLSESYRGFFIPLRPTRAW</sequence>
<dbReference type="GO" id="GO:0016020">
    <property type="term" value="C:membrane"/>
    <property type="evidence" value="ECO:0007669"/>
    <property type="project" value="UniProtKB-ARBA"/>
</dbReference>